<evidence type="ECO:0000313" key="1">
    <source>
        <dbReference type="EMBL" id="GAC28594.1"/>
    </source>
</evidence>
<protein>
    <submittedName>
        <fullName evidence="1">Uncharacterized protein</fullName>
    </submittedName>
</protein>
<reference evidence="2" key="1">
    <citation type="journal article" date="2014" name="Environ. Microbiol.">
        <title>Comparative genomics of the marine bacterial genus Glaciecola reveals the high degree of genomic diversity and genomic characteristic for cold adaptation.</title>
        <authorList>
            <person name="Qin Q.L."/>
            <person name="Xie B.B."/>
            <person name="Yu Y."/>
            <person name="Shu Y.L."/>
            <person name="Rong J.C."/>
            <person name="Zhang Y.J."/>
            <person name="Zhao D.L."/>
            <person name="Chen X.L."/>
            <person name="Zhang X.Y."/>
            <person name="Chen B."/>
            <person name="Zhou B.C."/>
            <person name="Zhang Y.Z."/>
        </authorList>
    </citation>
    <scope>NUCLEOTIDE SEQUENCE [LARGE SCALE GENOMIC DNA]</scope>
    <source>
        <strain evidence="2">ACAM 615</strain>
    </source>
</reference>
<organism evidence="1 2">
    <name type="scientific">Brumicola pallidula DSM 14239 = ACAM 615</name>
    <dbReference type="NCBI Taxonomy" id="1121922"/>
    <lineage>
        <taxon>Bacteria</taxon>
        <taxon>Pseudomonadati</taxon>
        <taxon>Pseudomonadota</taxon>
        <taxon>Gammaproteobacteria</taxon>
        <taxon>Alteromonadales</taxon>
        <taxon>Alteromonadaceae</taxon>
        <taxon>Brumicola</taxon>
    </lineage>
</organism>
<keyword evidence="2" id="KW-1185">Reference proteome</keyword>
<dbReference type="AlphaFoldDB" id="K6Y734"/>
<evidence type="ECO:0000313" key="2">
    <source>
        <dbReference type="Proteomes" id="UP000006251"/>
    </source>
</evidence>
<comment type="caution">
    <text evidence="1">The sequence shown here is derived from an EMBL/GenBank/DDBJ whole genome shotgun (WGS) entry which is preliminary data.</text>
</comment>
<sequence length="41" mass="4829">MLLSTRLCKQFLVDNKMLFKKSRLSGVGWAGAREQQEHEEY</sequence>
<dbReference type="RefSeq" id="WP_006010868.1">
    <property type="nucleotide sequence ID" value="NZ_BAEQ01000026.1"/>
</dbReference>
<gene>
    <name evidence="1" type="ORF">GPAL_1731</name>
</gene>
<name>K6Y734_9ALTE</name>
<dbReference type="Proteomes" id="UP000006251">
    <property type="component" value="Unassembled WGS sequence"/>
</dbReference>
<accession>K6Y734</accession>
<dbReference type="EMBL" id="BAEQ01000026">
    <property type="protein sequence ID" value="GAC28594.1"/>
    <property type="molecule type" value="Genomic_DNA"/>
</dbReference>
<proteinExistence type="predicted"/>